<dbReference type="AlphaFoldDB" id="A0A0R1VLD9"/>
<feature type="domain" description="NADPH-dependent FMN reductase-like" evidence="1">
    <location>
        <begin position="4"/>
        <end position="79"/>
    </location>
</feature>
<comment type="caution">
    <text evidence="2">The sequence shown here is derived from an EMBL/GenBank/DDBJ whole genome shotgun (WGS) entry which is preliminary data.</text>
</comment>
<name>A0A0R1VLD9_9LACO</name>
<reference evidence="2 3" key="1">
    <citation type="journal article" date="2015" name="Genome Announc.">
        <title>Expanding the biotechnology potential of lactobacilli through comparative genomics of 213 strains and associated genera.</title>
        <authorList>
            <person name="Sun Z."/>
            <person name="Harris H.M."/>
            <person name="McCann A."/>
            <person name="Guo C."/>
            <person name="Argimon S."/>
            <person name="Zhang W."/>
            <person name="Yang X."/>
            <person name="Jeffery I.B."/>
            <person name="Cooney J.C."/>
            <person name="Kagawa T.F."/>
            <person name="Liu W."/>
            <person name="Song Y."/>
            <person name="Salvetti E."/>
            <person name="Wrobel A."/>
            <person name="Rasinkangas P."/>
            <person name="Parkhill J."/>
            <person name="Rea M.C."/>
            <person name="O'Sullivan O."/>
            <person name="Ritari J."/>
            <person name="Douillard F.P."/>
            <person name="Paul Ross R."/>
            <person name="Yang R."/>
            <person name="Briner A.E."/>
            <person name="Felis G.E."/>
            <person name="de Vos W.M."/>
            <person name="Barrangou R."/>
            <person name="Klaenhammer T.R."/>
            <person name="Caufield P.W."/>
            <person name="Cui Y."/>
            <person name="Zhang H."/>
            <person name="O'Toole P.W."/>
        </authorList>
    </citation>
    <scope>NUCLEOTIDE SEQUENCE [LARGE SCALE GENOMIC DNA]</scope>
    <source>
        <strain evidence="2 3">DSM 18630</strain>
    </source>
</reference>
<evidence type="ECO:0000313" key="2">
    <source>
        <dbReference type="EMBL" id="KRM04603.1"/>
    </source>
</evidence>
<protein>
    <recommendedName>
        <fullName evidence="1">NADPH-dependent FMN reductase-like domain-containing protein</fullName>
    </recommendedName>
</protein>
<organism evidence="2 3">
    <name type="scientific">Liquorilactobacillus ghanensis DSM 18630</name>
    <dbReference type="NCBI Taxonomy" id="1423750"/>
    <lineage>
        <taxon>Bacteria</taxon>
        <taxon>Bacillati</taxon>
        <taxon>Bacillota</taxon>
        <taxon>Bacilli</taxon>
        <taxon>Lactobacillales</taxon>
        <taxon>Lactobacillaceae</taxon>
        <taxon>Liquorilactobacillus</taxon>
    </lineage>
</organism>
<dbReference type="InterPro" id="IPR029039">
    <property type="entry name" value="Flavoprotein-like_sf"/>
</dbReference>
<dbReference type="Pfam" id="PF03358">
    <property type="entry name" value="FMN_red"/>
    <property type="match status" value="1"/>
</dbReference>
<dbReference type="GO" id="GO:0016491">
    <property type="term" value="F:oxidoreductase activity"/>
    <property type="evidence" value="ECO:0007669"/>
    <property type="project" value="InterPro"/>
</dbReference>
<dbReference type="EMBL" id="AZGB01000027">
    <property type="protein sequence ID" value="KRM04603.1"/>
    <property type="molecule type" value="Genomic_DNA"/>
</dbReference>
<evidence type="ECO:0000259" key="1">
    <source>
        <dbReference type="Pfam" id="PF03358"/>
    </source>
</evidence>
<sequence length="81" mass="9199">MEFLKNEIKSSNIILLATPVYLRQESGLMKNFLGRIAQWTYTLELRGKIGSIITLSSSNEKIETSQYMQYIIQQLGAVDLG</sequence>
<keyword evidence="3" id="KW-1185">Reference proteome</keyword>
<dbReference type="RefSeq" id="WP_057872643.1">
    <property type="nucleotide sequence ID" value="NZ_AZGB01000027.1"/>
</dbReference>
<dbReference type="Proteomes" id="UP000051451">
    <property type="component" value="Unassembled WGS sequence"/>
</dbReference>
<proteinExistence type="predicted"/>
<accession>A0A0R1VLD9</accession>
<dbReference type="OrthoDB" id="9790975at2"/>
<dbReference type="GeneID" id="98319949"/>
<dbReference type="STRING" id="1423750.FC89_GL002294"/>
<dbReference type="PATRIC" id="fig|1423750.3.peg.2333"/>
<gene>
    <name evidence="2" type="ORF">FC89_GL002294</name>
</gene>
<dbReference type="SUPFAM" id="SSF52218">
    <property type="entry name" value="Flavoproteins"/>
    <property type="match status" value="1"/>
</dbReference>
<dbReference type="Gene3D" id="3.40.50.360">
    <property type="match status" value="1"/>
</dbReference>
<dbReference type="InterPro" id="IPR005025">
    <property type="entry name" value="FMN_Rdtase-like_dom"/>
</dbReference>
<evidence type="ECO:0000313" key="3">
    <source>
        <dbReference type="Proteomes" id="UP000051451"/>
    </source>
</evidence>